<dbReference type="InterPro" id="IPR029063">
    <property type="entry name" value="SAM-dependent_MTases_sf"/>
</dbReference>
<dbReference type="Proteomes" id="UP000177061">
    <property type="component" value="Unassembled WGS sequence"/>
</dbReference>
<reference evidence="2 3" key="1">
    <citation type="journal article" date="2016" name="Nat. Commun.">
        <title>Thousands of microbial genomes shed light on interconnected biogeochemical processes in an aquifer system.</title>
        <authorList>
            <person name="Anantharaman K."/>
            <person name="Brown C.T."/>
            <person name="Hug L.A."/>
            <person name="Sharon I."/>
            <person name="Castelle C.J."/>
            <person name="Probst A.J."/>
            <person name="Thomas B.C."/>
            <person name="Singh A."/>
            <person name="Wilkins M.J."/>
            <person name="Karaoz U."/>
            <person name="Brodie E.L."/>
            <person name="Williams K.H."/>
            <person name="Hubbard S.S."/>
            <person name="Banfield J.F."/>
        </authorList>
    </citation>
    <scope>NUCLEOTIDE SEQUENCE [LARGE SCALE GENOMIC DNA]</scope>
</reference>
<dbReference type="InterPro" id="IPR052356">
    <property type="entry name" value="Thiol_S-MT"/>
</dbReference>
<dbReference type="Pfam" id="PF08241">
    <property type="entry name" value="Methyltransf_11"/>
    <property type="match status" value="1"/>
</dbReference>
<dbReference type="PANTHER" id="PTHR45036:SF1">
    <property type="entry name" value="METHYLTRANSFERASE LIKE 7A"/>
    <property type="match status" value="1"/>
</dbReference>
<comment type="caution">
    <text evidence="2">The sequence shown here is derived from an EMBL/GenBank/DDBJ whole genome shotgun (WGS) entry which is preliminary data.</text>
</comment>
<name>A0A1G2FH11_9BACT</name>
<sequence length="213" mass="25196">MYIYQPDRVLLKRQIEKYSHYIKGKVLDVGAGKTSRYRDLFDCREYIKMDIEKSDNIDIVGQAENIPFENNTFDSIICTQVLGDVEDIFEAIKECYRVLKPNGMILLTESMVEEIHNKQRDSWRFTRLGMKRLFKKAGFKIIILSRRGGFFSIKAQINTRYLIDKFNLYSHKYGRVLSPFFRAYSEFMFFLDKIDQSQANKKFALGWCIIAKK</sequence>
<dbReference type="CDD" id="cd02440">
    <property type="entry name" value="AdoMet_MTases"/>
    <property type="match status" value="1"/>
</dbReference>
<dbReference type="Gene3D" id="3.40.50.150">
    <property type="entry name" value="Vaccinia Virus protein VP39"/>
    <property type="match status" value="1"/>
</dbReference>
<dbReference type="PANTHER" id="PTHR45036">
    <property type="entry name" value="METHYLTRANSFERASE LIKE 7B"/>
    <property type="match status" value="1"/>
</dbReference>
<evidence type="ECO:0000259" key="1">
    <source>
        <dbReference type="Pfam" id="PF08241"/>
    </source>
</evidence>
<dbReference type="SUPFAM" id="SSF53335">
    <property type="entry name" value="S-adenosyl-L-methionine-dependent methyltransferases"/>
    <property type="match status" value="1"/>
</dbReference>
<dbReference type="STRING" id="1801997.A3J64_01220"/>
<feature type="domain" description="Methyltransferase type 11" evidence="1">
    <location>
        <begin position="43"/>
        <end position="106"/>
    </location>
</feature>
<dbReference type="AlphaFoldDB" id="A0A1G2FH11"/>
<proteinExistence type="predicted"/>
<accession>A0A1G2FH11</accession>
<organism evidence="2 3">
    <name type="scientific">Candidatus Portnoybacteria bacterium RIFCSPHIGHO2_12_FULL_38_9</name>
    <dbReference type="NCBI Taxonomy" id="1801997"/>
    <lineage>
        <taxon>Bacteria</taxon>
        <taxon>Candidatus Portnoyibacteriota</taxon>
    </lineage>
</organism>
<dbReference type="InterPro" id="IPR013216">
    <property type="entry name" value="Methyltransf_11"/>
</dbReference>
<protein>
    <recommendedName>
        <fullName evidence="1">Methyltransferase type 11 domain-containing protein</fullName>
    </recommendedName>
</protein>
<evidence type="ECO:0000313" key="3">
    <source>
        <dbReference type="Proteomes" id="UP000177061"/>
    </source>
</evidence>
<dbReference type="EMBL" id="MHNB01000015">
    <property type="protein sequence ID" value="OGZ37117.1"/>
    <property type="molecule type" value="Genomic_DNA"/>
</dbReference>
<gene>
    <name evidence="2" type="ORF">A3J64_01220</name>
</gene>
<dbReference type="GO" id="GO:0008757">
    <property type="term" value="F:S-adenosylmethionine-dependent methyltransferase activity"/>
    <property type="evidence" value="ECO:0007669"/>
    <property type="project" value="InterPro"/>
</dbReference>
<evidence type="ECO:0000313" key="2">
    <source>
        <dbReference type="EMBL" id="OGZ37117.1"/>
    </source>
</evidence>